<sequence>MQAYKIMINLSPRKIGGIRYVVEVDESKFSKRNYNIGRNVRSPLVVGGIDILTRYVFY</sequence>
<dbReference type="OrthoDB" id="8597234at2759"/>
<keyword evidence="2" id="KW-1185">Reference proteome</keyword>
<dbReference type="Proteomes" id="UP000030655">
    <property type="component" value="Unassembled WGS sequence"/>
</dbReference>
<evidence type="ECO:0000313" key="1">
    <source>
        <dbReference type="EMBL" id="KCZ79677.1"/>
    </source>
</evidence>
<gene>
    <name evidence="1" type="ORF">H312_02939</name>
</gene>
<dbReference type="EMBL" id="KK365241">
    <property type="protein sequence ID" value="KCZ79677.1"/>
    <property type="molecule type" value="Genomic_DNA"/>
</dbReference>
<proteinExistence type="predicted"/>
<dbReference type="VEuPathDB" id="MicrosporidiaDB:H312_02939"/>
<dbReference type="HOGENOM" id="CLU_044348_4_2_1"/>
<dbReference type="AlphaFoldDB" id="A0A059EXT9"/>
<organism evidence="1 2">
    <name type="scientific">Anncaliia algerae PRA339</name>
    <dbReference type="NCBI Taxonomy" id="1288291"/>
    <lineage>
        <taxon>Eukaryota</taxon>
        <taxon>Fungi</taxon>
        <taxon>Fungi incertae sedis</taxon>
        <taxon>Microsporidia</taxon>
        <taxon>Tubulinosematoidea</taxon>
        <taxon>Tubulinosematidae</taxon>
        <taxon>Anncaliia</taxon>
    </lineage>
</organism>
<reference evidence="2" key="1">
    <citation type="submission" date="2013-02" db="EMBL/GenBank/DDBJ databases">
        <authorList>
            <consortium name="The Broad Institute Genome Sequencing Platform"/>
            <person name="Cuomo C."/>
            <person name="Becnel J."/>
            <person name="Sanscrainte N."/>
            <person name="Walker B."/>
            <person name="Young S.K."/>
            <person name="Zeng Q."/>
            <person name="Gargeya S."/>
            <person name="Fitzgerald M."/>
            <person name="Haas B."/>
            <person name="Abouelleil A."/>
            <person name="Alvarado L."/>
            <person name="Arachchi H.M."/>
            <person name="Berlin A.M."/>
            <person name="Chapman S.B."/>
            <person name="Dewar J."/>
            <person name="Goldberg J."/>
            <person name="Griggs A."/>
            <person name="Gujja S."/>
            <person name="Hansen M."/>
            <person name="Howarth C."/>
            <person name="Imamovic A."/>
            <person name="Larimer J."/>
            <person name="McCowan C."/>
            <person name="Murphy C."/>
            <person name="Neiman D."/>
            <person name="Pearson M."/>
            <person name="Priest M."/>
            <person name="Roberts A."/>
            <person name="Saif S."/>
            <person name="Shea T."/>
            <person name="Sisk P."/>
            <person name="Sykes S."/>
            <person name="Wortman J."/>
            <person name="Nusbaum C."/>
            <person name="Birren B."/>
        </authorList>
    </citation>
    <scope>NUCLEOTIDE SEQUENCE [LARGE SCALE GENOMIC DNA]</scope>
    <source>
        <strain evidence="2">PRA339</strain>
    </source>
</reference>
<reference evidence="1 2" key="2">
    <citation type="submission" date="2014-03" db="EMBL/GenBank/DDBJ databases">
        <title>The Genome Sequence of Anncaliia algerae insect isolate PRA339.</title>
        <authorList>
            <consortium name="The Broad Institute Genome Sequencing Platform"/>
            <consortium name="The Broad Institute Genome Sequencing Center for Infectious Disease"/>
            <person name="Cuomo C."/>
            <person name="Becnel J."/>
            <person name="Sanscrainte N."/>
            <person name="Walker B."/>
            <person name="Young S.K."/>
            <person name="Zeng Q."/>
            <person name="Gargeya S."/>
            <person name="Fitzgerald M."/>
            <person name="Haas B."/>
            <person name="Abouelleil A."/>
            <person name="Alvarado L."/>
            <person name="Arachchi H.M."/>
            <person name="Berlin A.M."/>
            <person name="Chapman S.B."/>
            <person name="Dewar J."/>
            <person name="Goldberg J."/>
            <person name="Griggs A."/>
            <person name="Gujja S."/>
            <person name="Hansen M."/>
            <person name="Howarth C."/>
            <person name="Imamovic A."/>
            <person name="Larimer J."/>
            <person name="McCowan C."/>
            <person name="Murphy C."/>
            <person name="Neiman D."/>
            <person name="Pearson M."/>
            <person name="Priest M."/>
            <person name="Roberts A."/>
            <person name="Saif S."/>
            <person name="Shea T."/>
            <person name="Sisk P."/>
            <person name="Sykes S."/>
            <person name="Wortman J."/>
            <person name="Nusbaum C."/>
            <person name="Birren B."/>
        </authorList>
    </citation>
    <scope>NUCLEOTIDE SEQUENCE [LARGE SCALE GENOMIC DNA]</scope>
    <source>
        <strain evidence="1 2">PRA339</strain>
    </source>
</reference>
<name>A0A059EXT9_9MICR</name>
<accession>A0A059EXT9</accession>
<evidence type="ECO:0008006" key="3">
    <source>
        <dbReference type="Google" id="ProtNLM"/>
    </source>
</evidence>
<protein>
    <recommendedName>
        <fullName evidence="3">ISXO2-like transposase domain-containing protein</fullName>
    </recommendedName>
</protein>
<evidence type="ECO:0000313" key="2">
    <source>
        <dbReference type="Proteomes" id="UP000030655"/>
    </source>
</evidence>